<dbReference type="SUPFAM" id="SSF52799">
    <property type="entry name" value="(Phosphotyrosine protein) phosphatases II"/>
    <property type="match status" value="1"/>
</dbReference>
<dbReference type="InterPro" id="IPR050348">
    <property type="entry name" value="Protein-Tyr_Phosphatase"/>
</dbReference>
<dbReference type="InterPro" id="IPR029021">
    <property type="entry name" value="Prot-tyrosine_phosphatase-like"/>
</dbReference>
<accession>A0ABD2QBJ1</accession>
<dbReference type="SMART" id="SM00404">
    <property type="entry name" value="PTPc_motif"/>
    <property type="match status" value="1"/>
</dbReference>
<evidence type="ECO:0000256" key="1">
    <source>
        <dbReference type="SAM" id="MobiDB-lite"/>
    </source>
</evidence>
<evidence type="ECO:0000313" key="5">
    <source>
        <dbReference type="Proteomes" id="UP001626550"/>
    </source>
</evidence>
<dbReference type="InterPro" id="IPR000242">
    <property type="entry name" value="PTP_cat"/>
</dbReference>
<dbReference type="PROSITE" id="PS50055">
    <property type="entry name" value="TYR_PHOSPHATASE_PTP"/>
    <property type="match status" value="1"/>
</dbReference>
<evidence type="ECO:0000259" key="3">
    <source>
        <dbReference type="PROSITE" id="PS50056"/>
    </source>
</evidence>
<keyword evidence="5" id="KW-1185">Reference proteome</keyword>
<dbReference type="PANTHER" id="PTHR19134:SF534">
    <property type="entry name" value="LD27988P"/>
    <property type="match status" value="1"/>
</dbReference>
<feature type="domain" description="Tyrosine-protein phosphatase" evidence="2">
    <location>
        <begin position="1"/>
        <end position="302"/>
    </location>
</feature>
<sequence>MLLNKPKNRFQDVMCYEHNRVQIRSKKDPMLTEEEAKSDRLTEATADYIHASWVDSYRQRNAFICTQGPLPDTVGDFWRLVWDFHVPVIVMITRVFEANRCKCYQYWPNDLGTSARYADRTGAQPKPSNPFISDSCLTDGNNNNGCGFFHISKVKQVNSQHFTISVLRVRYSKTGEERKVRHFAFHSWPDHGVPKDSIQLMNLLDTVNSKYLKYIRRHFGYLSAMDQAIPPPPVIVHCSAGIGRTGTYICLDICTKSLADSTGNASKKVNIPLTVSRIRSQRYGAVQVVAQYLFCYKAVLEFSVKIGLIDQDKIEPALKELTSSPNVPGPTMPFLGAFMNQSVIQIGPSGAPLSSAEFNQFLFSIKQHQQQQQQQMMQHVPAAGFNLTSQKVPDASDYENDTSSCCSEKAASEVQSLASEDEQVTSPSPRPNDPVSSSVIG</sequence>
<evidence type="ECO:0000259" key="2">
    <source>
        <dbReference type="PROSITE" id="PS50055"/>
    </source>
</evidence>
<dbReference type="InterPro" id="IPR016130">
    <property type="entry name" value="Tyr_Pase_AS"/>
</dbReference>
<dbReference type="Gene3D" id="3.90.190.10">
    <property type="entry name" value="Protein tyrosine phosphatase superfamily"/>
    <property type="match status" value="1"/>
</dbReference>
<dbReference type="PROSITE" id="PS50056">
    <property type="entry name" value="TYR_PHOSPHATASE_2"/>
    <property type="match status" value="1"/>
</dbReference>
<proteinExistence type="predicted"/>
<gene>
    <name evidence="4" type="primary">PTPN9_3</name>
    <name evidence="4" type="ORF">Ciccas_004724</name>
</gene>
<name>A0ABD2QBJ1_9PLAT</name>
<dbReference type="EMBL" id="JBJKFK010000509">
    <property type="protein sequence ID" value="KAL3316632.1"/>
    <property type="molecule type" value="Genomic_DNA"/>
</dbReference>
<feature type="region of interest" description="Disordered" evidence="1">
    <location>
        <begin position="392"/>
        <end position="441"/>
    </location>
</feature>
<reference evidence="4 5" key="1">
    <citation type="submission" date="2024-11" db="EMBL/GenBank/DDBJ databases">
        <title>Adaptive evolution of stress response genes in parasites aligns with host niche diversity.</title>
        <authorList>
            <person name="Hahn C."/>
            <person name="Resl P."/>
        </authorList>
    </citation>
    <scope>NUCLEOTIDE SEQUENCE [LARGE SCALE GENOMIC DNA]</scope>
    <source>
        <strain evidence="4">EGGRZ-B1_66</strain>
        <tissue evidence="4">Body</tissue>
    </source>
</reference>
<evidence type="ECO:0000313" key="4">
    <source>
        <dbReference type="EMBL" id="KAL3316632.1"/>
    </source>
</evidence>
<dbReference type="Proteomes" id="UP001626550">
    <property type="component" value="Unassembled WGS sequence"/>
</dbReference>
<dbReference type="AlphaFoldDB" id="A0ABD2QBJ1"/>
<feature type="domain" description="Tyrosine specific protein phosphatases" evidence="3">
    <location>
        <begin position="209"/>
        <end position="293"/>
    </location>
</feature>
<comment type="caution">
    <text evidence="4">The sequence shown here is derived from an EMBL/GenBank/DDBJ whole genome shotgun (WGS) entry which is preliminary data.</text>
</comment>
<dbReference type="SMART" id="SM00194">
    <property type="entry name" value="PTPc"/>
    <property type="match status" value="1"/>
</dbReference>
<organism evidence="4 5">
    <name type="scientific">Cichlidogyrus casuarinus</name>
    <dbReference type="NCBI Taxonomy" id="1844966"/>
    <lineage>
        <taxon>Eukaryota</taxon>
        <taxon>Metazoa</taxon>
        <taxon>Spiralia</taxon>
        <taxon>Lophotrochozoa</taxon>
        <taxon>Platyhelminthes</taxon>
        <taxon>Monogenea</taxon>
        <taxon>Monopisthocotylea</taxon>
        <taxon>Dactylogyridea</taxon>
        <taxon>Ancyrocephalidae</taxon>
        <taxon>Cichlidogyrus</taxon>
    </lineage>
</organism>
<dbReference type="InterPro" id="IPR000387">
    <property type="entry name" value="Tyr_Pase_dom"/>
</dbReference>
<dbReference type="PRINTS" id="PR00700">
    <property type="entry name" value="PRTYPHPHTASE"/>
</dbReference>
<dbReference type="PANTHER" id="PTHR19134">
    <property type="entry name" value="RECEPTOR-TYPE TYROSINE-PROTEIN PHOSPHATASE"/>
    <property type="match status" value="1"/>
</dbReference>
<dbReference type="InterPro" id="IPR003595">
    <property type="entry name" value="Tyr_Pase_cat"/>
</dbReference>
<protein>
    <submittedName>
        <fullName evidence="4">Tyrosine-protein phosphatase non-receptor type 9</fullName>
    </submittedName>
</protein>
<dbReference type="Pfam" id="PF00102">
    <property type="entry name" value="Y_phosphatase"/>
    <property type="match status" value="2"/>
</dbReference>
<dbReference type="PROSITE" id="PS00383">
    <property type="entry name" value="TYR_PHOSPHATASE_1"/>
    <property type="match status" value="1"/>
</dbReference>